<dbReference type="NCBIfam" id="TIGR01531">
    <property type="entry name" value="glyc_debranch"/>
    <property type="match status" value="1"/>
</dbReference>
<dbReference type="FunFam" id="3.20.20.80:FF:000070">
    <property type="entry name" value="GDB1p Glycogen debranching enzyme"/>
    <property type="match status" value="1"/>
</dbReference>
<evidence type="ECO:0000259" key="12">
    <source>
        <dbReference type="Pfam" id="PF06202"/>
    </source>
</evidence>
<dbReference type="Gene3D" id="3.20.20.80">
    <property type="entry name" value="Glycosidases"/>
    <property type="match status" value="2"/>
</dbReference>
<keyword evidence="9" id="KW-0511">Multifunctional enzyme</keyword>
<name>A0A4U5M6P5_STECR</name>
<dbReference type="EC" id="2.4.1.25" evidence="5"/>
<dbReference type="GO" id="GO:0005980">
    <property type="term" value="P:glycogen catabolic process"/>
    <property type="evidence" value="ECO:0007669"/>
    <property type="project" value="InterPro"/>
</dbReference>
<feature type="domain" description="Glycogen debranching enzyme glucanotransferase" evidence="13">
    <location>
        <begin position="103"/>
        <end position="527"/>
    </location>
</feature>
<dbReference type="PANTHER" id="PTHR10569:SF2">
    <property type="entry name" value="GLYCOGEN DEBRANCHING ENZYME"/>
    <property type="match status" value="1"/>
</dbReference>
<dbReference type="InterPro" id="IPR006421">
    <property type="entry name" value="Glycogen_debranch_met"/>
</dbReference>
<feature type="domain" description="Glycogen debranching enzyme central" evidence="14">
    <location>
        <begin position="665"/>
        <end position="919"/>
    </location>
</feature>
<evidence type="ECO:0000256" key="11">
    <source>
        <dbReference type="ARBA" id="ARBA00031477"/>
    </source>
</evidence>
<dbReference type="InterPro" id="IPR032788">
    <property type="entry name" value="AGL_central"/>
</dbReference>
<reference evidence="15 16" key="1">
    <citation type="journal article" date="2015" name="Genome Biol.">
        <title>Comparative genomics of Steinernema reveals deeply conserved gene regulatory networks.</title>
        <authorList>
            <person name="Dillman A.R."/>
            <person name="Macchietto M."/>
            <person name="Porter C.F."/>
            <person name="Rogers A."/>
            <person name="Williams B."/>
            <person name="Antoshechkin I."/>
            <person name="Lee M.M."/>
            <person name="Goodwin Z."/>
            <person name="Lu X."/>
            <person name="Lewis E.E."/>
            <person name="Goodrich-Blair H."/>
            <person name="Stock S.P."/>
            <person name="Adams B.J."/>
            <person name="Sternberg P.W."/>
            <person name="Mortazavi A."/>
        </authorList>
    </citation>
    <scope>NUCLEOTIDE SEQUENCE [LARGE SCALE GENOMIC DNA]</scope>
    <source>
        <strain evidence="15 16">ALL</strain>
    </source>
</reference>
<dbReference type="STRING" id="34508.A0A4U5M6P5"/>
<evidence type="ECO:0000256" key="3">
    <source>
        <dbReference type="ARBA" id="ARBA00003530"/>
    </source>
</evidence>
<sequence length="1457" mass="164187">MREPVVRIVELNRGDNRENQVLALFKSDTVRFVPGHSLIGADIHLKTTIGEGHLEASKNDANVDFICSKSGPIFYEFFVENAEKSCGSGYLQVAPELTAGGTHLSLNAIACQTYLAKLLGPFGEWEDKLRVAKECGYNMIHLTPIQKLGISNSSYSIADHLSLNQEDTSIAEVAKLVKKMDDEWGVLTVQDVVWNHAAKNSKWLLEHPECGYNCNNSRHLRTAFVVDRVLQHFSREIAGGKWTHEGLPSEISEQHHIEALMRILHDIVYPKIRLCEFYQADVEGLEAEFEKICRQGPSSEVEDVFVPLIQDLDYKRFGCTVDLQLASRVFNRQREGSWSEDDRVNKCVFAFRSHLQYLNGEAGKKAWEHCLAGIDAIIGHVTYERVAAHGPRREKLTKTYPLVTAYFLFDKKTSSWEEDERLGYSDEGKHYVAFNGWVMNDDPLNNFAIPPSNVYLRRELVCWGDCVKLNYGRGPQDASYLWKFMEQYTQSVATVFHGIRIDNCHSTPIHLAEHMLKAARKIRPELYVVAELFTGSEYLDHMFVNRLGISSLIREAQNAHDCHEQGRLVYRYGGETVGSMVQKKTRPLTPSLAHALFFDQTHDNPSPYTKRTIYDYVPSSAIVTMASCGIGSTRGYDGFVPYAIDVVHETKLYRSWTDCGNIVSGMFAARRLFNDLHCHLALEGFSQVFVDQVNPEVVAITRHNPVNHNTVLLVAHSCFDHYNDHCHARNISFSGHLDEIIFEVKVKKLDTEGRKRSVGNFIRGNREFGVEVRKKVNFEEAELVTVSGPENGEIALNNFPSGSVVAFRISPVKTVKKAIEKLRKAIDDDKEKTVKDLHDSLKNTNFDIMNYIMFQCEGEERESKGSGAYDVPDFGKLVYCGLQGLMPILEKIRLNNDLGHPLCSNVREGTWLAGYIVGRFKKVPELAEFARICADLFAPLEDVSHFLRPTYFEAVVSLIYHVVKDQLFTQFQTSAVHISRLSKNLCLSSAAFLSEIASAKLPGNVPGTSLAAGLPHFATGIWRNWGRDTFIALPGCLLITGRFEDAKRIILAYAATVRHGLIPNLLAEGRASRYNCRDASWFWLSAIIRYVKSKPNGHEILKDTVIRHYPTDDSEFMENGRQETLEETMFEVIEKHFKGIKFRERNAGHAIDEHMRDPGFSVNAYIEKETGFVAGGNEWNCGTWMDKMGSSDKAGNRGIPATPRDGAAVELQGLCLHVVEGLDELVKSGHYHQKEVSDTNGLTWTWSQWAQTIRANFEAHFYVSEDDSSPSVNKSKILKDTVGSKTVFTDFQLRPNLAVTLALVPDIIDVQKAWNVIETTEKTLMGPLGIKTLDPSDWCYDGFYNNDDDSIVKKTAKGWNYHQGPEWLWVAALFLKAKIEVAWRLKAQNPGIWKNAVVTVKEKFGDYLTHLKDSAWSSLPELTQAEGVHCPGSCEAQAWSIGCLLEAVVALDGYSKQ</sequence>
<evidence type="ECO:0000313" key="15">
    <source>
        <dbReference type="EMBL" id="TKR64492.1"/>
    </source>
</evidence>
<evidence type="ECO:0000256" key="8">
    <source>
        <dbReference type="ARBA" id="ARBA00023056"/>
    </source>
</evidence>
<dbReference type="InterPro" id="IPR010401">
    <property type="entry name" value="AGL/Gdb1"/>
</dbReference>
<comment type="similarity">
    <text evidence="10">Belongs to the glycogen debranching enzyme family.</text>
</comment>
<dbReference type="GO" id="GO:0004134">
    <property type="term" value="F:4-alpha-glucanotransferase activity"/>
    <property type="evidence" value="ECO:0007669"/>
    <property type="project" value="UniProtKB-EC"/>
</dbReference>
<dbReference type="GO" id="GO:0005978">
    <property type="term" value="P:glycogen biosynthetic process"/>
    <property type="evidence" value="ECO:0007669"/>
    <property type="project" value="UniProtKB-KW"/>
</dbReference>
<dbReference type="InterPro" id="IPR008928">
    <property type="entry name" value="6-hairpin_glycosidase_sf"/>
</dbReference>
<evidence type="ECO:0000256" key="1">
    <source>
        <dbReference type="ARBA" id="ARBA00000439"/>
    </source>
</evidence>
<dbReference type="PANTHER" id="PTHR10569">
    <property type="entry name" value="GLYCOGEN DEBRANCHING ENZYME"/>
    <property type="match status" value="1"/>
</dbReference>
<evidence type="ECO:0000256" key="10">
    <source>
        <dbReference type="ARBA" id="ARBA00025780"/>
    </source>
</evidence>
<keyword evidence="16" id="KW-1185">Reference proteome</keyword>
<dbReference type="InterPro" id="IPR012341">
    <property type="entry name" value="6hp_glycosidase-like_sf"/>
</dbReference>
<evidence type="ECO:0000256" key="5">
    <source>
        <dbReference type="ARBA" id="ARBA00012560"/>
    </source>
</evidence>
<dbReference type="GO" id="GO:0005737">
    <property type="term" value="C:cytoplasm"/>
    <property type="evidence" value="ECO:0007669"/>
    <property type="project" value="UniProtKB-SubCell"/>
</dbReference>
<evidence type="ECO:0000259" key="14">
    <source>
        <dbReference type="Pfam" id="PF14702"/>
    </source>
</evidence>
<dbReference type="EMBL" id="AZBU02000009">
    <property type="protein sequence ID" value="TKR64492.1"/>
    <property type="molecule type" value="Genomic_DNA"/>
</dbReference>
<evidence type="ECO:0000256" key="7">
    <source>
        <dbReference type="ARBA" id="ARBA00020723"/>
    </source>
</evidence>
<evidence type="ECO:0000256" key="2">
    <source>
        <dbReference type="ARBA" id="ARBA00000927"/>
    </source>
</evidence>
<protein>
    <recommendedName>
        <fullName evidence="7">Glycogen debranching enzyme</fullName>
        <ecNumber evidence="5">2.4.1.25</ecNumber>
        <ecNumber evidence="6">3.2.1.33</ecNumber>
    </recommendedName>
    <alternativeName>
        <fullName evidence="11">Glycogen debrancher</fullName>
    </alternativeName>
</protein>
<evidence type="ECO:0000256" key="4">
    <source>
        <dbReference type="ARBA" id="ARBA00004496"/>
    </source>
</evidence>
<comment type="catalytic activity">
    <reaction evidence="2">
        <text>Hydrolysis of (1-&gt;6)-alpha-D-glucosidic branch linkages in glycogen phosphorylase limit dextrin.</text>
        <dbReference type="EC" id="3.2.1.33"/>
    </reaction>
</comment>
<dbReference type="InterPro" id="IPR017853">
    <property type="entry name" value="GH"/>
</dbReference>
<dbReference type="OrthoDB" id="10248904at2759"/>
<comment type="function">
    <text evidence="3">Multifunctional enzyme acting as 1,4-alpha-D-glucan:1,4-alpha-D-glucan 4-alpha-D-glycosyltransferase and amylo-1,6-glucosidase in glycogen degradation.</text>
</comment>
<comment type="catalytic activity">
    <reaction evidence="1">
        <text>Transfers a segment of a (1-&gt;4)-alpha-D-glucan to a new position in an acceptor, which may be glucose or a (1-&gt;4)-alpha-D-glucan.</text>
        <dbReference type="EC" id="2.4.1.25"/>
    </reaction>
</comment>
<dbReference type="SUPFAM" id="SSF48208">
    <property type="entry name" value="Six-hairpin glycosidases"/>
    <property type="match status" value="1"/>
</dbReference>
<dbReference type="Proteomes" id="UP000298663">
    <property type="component" value="Unassembled WGS sequence"/>
</dbReference>
<dbReference type="Pfam" id="PF06202">
    <property type="entry name" value="GDE_C"/>
    <property type="match status" value="1"/>
</dbReference>
<dbReference type="Pfam" id="PF14701">
    <property type="entry name" value="hDGE_amylase"/>
    <property type="match status" value="1"/>
</dbReference>
<evidence type="ECO:0000256" key="9">
    <source>
        <dbReference type="ARBA" id="ARBA00023268"/>
    </source>
</evidence>
<dbReference type="InterPro" id="IPR032790">
    <property type="entry name" value="GDE_C"/>
</dbReference>
<reference evidence="15 16" key="2">
    <citation type="journal article" date="2019" name="G3 (Bethesda)">
        <title>Hybrid Assembly of the Genome of the Entomopathogenic Nematode Steinernema carpocapsae Identifies the X-Chromosome.</title>
        <authorList>
            <person name="Serra L."/>
            <person name="Macchietto M."/>
            <person name="Macias-Munoz A."/>
            <person name="McGill C.J."/>
            <person name="Rodriguez I.M."/>
            <person name="Rodriguez B."/>
            <person name="Murad R."/>
            <person name="Mortazavi A."/>
        </authorList>
    </citation>
    <scope>NUCLEOTIDE SEQUENCE [LARGE SCALE GENOMIC DNA]</scope>
    <source>
        <strain evidence="15 16">ALL</strain>
    </source>
</reference>
<evidence type="ECO:0000256" key="6">
    <source>
        <dbReference type="ARBA" id="ARBA00012778"/>
    </source>
</evidence>
<feature type="domain" description="Glycogen debranching enzyme C-terminal" evidence="12">
    <location>
        <begin position="1004"/>
        <end position="1446"/>
    </location>
</feature>
<dbReference type="EC" id="3.2.1.33" evidence="6"/>
<proteinExistence type="inferred from homology"/>
<dbReference type="Pfam" id="PF14702">
    <property type="entry name" value="hGDE_central"/>
    <property type="match status" value="1"/>
</dbReference>
<comment type="subcellular location">
    <subcellularLocation>
        <location evidence="4">Cytoplasm</location>
    </subcellularLocation>
</comment>
<evidence type="ECO:0000313" key="16">
    <source>
        <dbReference type="Proteomes" id="UP000298663"/>
    </source>
</evidence>
<dbReference type="SUPFAM" id="SSF51445">
    <property type="entry name" value="(Trans)glycosidases"/>
    <property type="match status" value="1"/>
</dbReference>
<accession>A0A4U5M6P5</accession>
<comment type="caution">
    <text evidence="15">The sequence shown here is derived from an EMBL/GenBank/DDBJ whole genome shotgun (WGS) entry which is preliminary data.</text>
</comment>
<dbReference type="CDD" id="cd11327">
    <property type="entry name" value="AmyAc_Glg_debranch_2"/>
    <property type="match status" value="1"/>
</dbReference>
<keyword evidence="8" id="KW-0320">Glycogen biosynthesis</keyword>
<evidence type="ECO:0000259" key="13">
    <source>
        <dbReference type="Pfam" id="PF14701"/>
    </source>
</evidence>
<dbReference type="FunFam" id="3.20.20.80:FF:000108">
    <property type="entry name" value="glycogen debranching enzyme"/>
    <property type="match status" value="1"/>
</dbReference>
<dbReference type="GO" id="GO:0004135">
    <property type="term" value="F:amylo-alpha-1,6-glucosidase activity"/>
    <property type="evidence" value="ECO:0007669"/>
    <property type="project" value="UniProtKB-EC"/>
</dbReference>
<dbReference type="InterPro" id="IPR032792">
    <property type="entry name" value="AGL_glucanoTrfase"/>
</dbReference>
<gene>
    <name evidence="15" type="ORF">L596_025014</name>
</gene>
<dbReference type="Gene3D" id="1.50.10.10">
    <property type="match status" value="1"/>
</dbReference>
<organism evidence="15 16">
    <name type="scientific">Steinernema carpocapsae</name>
    <name type="common">Entomopathogenic nematode</name>
    <dbReference type="NCBI Taxonomy" id="34508"/>
    <lineage>
        <taxon>Eukaryota</taxon>
        <taxon>Metazoa</taxon>
        <taxon>Ecdysozoa</taxon>
        <taxon>Nematoda</taxon>
        <taxon>Chromadorea</taxon>
        <taxon>Rhabditida</taxon>
        <taxon>Tylenchina</taxon>
        <taxon>Panagrolaimomorpha</taxon>
        <taxon>Strongyloidoidea</taxon>
        <taxon>Steinernematidae</taxon>
        <taxon>Steinernema</taxon>
    </lineage>
</organism>